<comment type="caution">
    <text evidence="1">The sequence shown here is derived from an EMBL/GenBank/DDBJ whole genome shotgun (WGS) entry which is preliminary data.</text>
</comment>
<dbReference type="Proteomes" id="UP001054821">
    <property type="component" value="Chromosome 7"/>
</dbReference>
<evidence type="ECO:0000313" key="1">
    <source>
        <dbReference type="EMBL" id="KAI5316825.1"/>
    </source>
</evidence>
<protein>
    <submittedName>
        <fullName evidence="1">Uncharacterized protein</fullName>
    </submittedName>
</protein>
<name>A0AAD4YPR8_PRUDU</name>
<dbReference type="EMBL" id="JAJFAZ020000007">
    <property type="protein sequence ID" value="KAI5316825.1"/>
    <property type="molecule type" value="Genomic_DNA"/>
</dbReference>
<proteinExistence type="predicted"/>
<reference evidence="1 2" key="1">
    <citation type="journal article" date="2022" name="G3 (Bethesda)">
        <title>Whole-genome sequence and methylome profiling of the almond [Prunus dulcis (Mill.) D.A. Webb] cultivar 'Nonpareil'.</title>
        <authorList>
            <person name="D'Amico-Willman K.M."/>
            <person name="Ouma W.Z."/>
            <person name="Meulia T."/>
            <person name="Sideli G.M."/>
            <person name="Gradziel T.M."/>
            <person name="Fresnedo-Ramirez J."/>
        </authorList>
    </citation>
    <scope>NUCLEOTIDE SEQUENCE [LARGE SCALE GENOMIC DNA]</scope>
    <source>
        <strain evidence="1">Clone GOH B32 T37-40</strain>
    </source>
</reference>
<keyword evidence="2" id="KW-1185">Reference proteome</keyword>
<gene>
    <name evidence="1" type="ORF">L3X38_036532</name>
</gene>
<accession>A0AAD4YPR8</accession>
<organism evidence="1 2">
    <name type="scientific">Prunus dulcis</name>
    <name type="common">Almond</name>
    <name type="synonym">Amygdalus dulcis</name>
    <dbReference type="NCBI Taxonomy" id="3755"/>
    <lineage>
        <taxon>Eukaryota</taxon>
        <taxon>Viridiplantae</taxon>
        <taxon>Streptophyta</taxon>
        <taxon>Embryophyta</taxon>
        <taxon>Tracheophyta</taxon>
        <taxon>Spermatophyta</taxon>
        <taxon>Magnoliopsida</taxon>
        <taxon>eudicotyledons</taxon>
        <taxon>Gunneridae</taxon>
        <taxon>Pentapetalae</taxon>
        <taxon>rosids</taxon>
        <taxon>fabids</taxon>
        <taxon>Rosales</taxon>
        <taxon>Rosaceae</taxon>
        <taxon>Amygdaloideae</taxon>
        <taxon>Amygdaleae</taxon>
        <taxon>Prunus</taxon>
    </lineage>
</organism>
<evidence type="ECO:0000313" key="2">
    <source>
        <dbReference type="Proteomes" id="UP001054821"/>
    </source>
</evidence>
<sequence length="106" mass="12066">MEMEEEYSDEYMAAGDDGVLSRVKAELRANKANIRQLQTSLLMMMTMIRCNLPLRLREGEWRPSLTILGSIEEYVVVVDDGVDDGEFSRVKAELRASKAEFKSLMS</sequence>
<dbReference type="AlphaFoldDB" id="A0AAD4YPR8"/>